<organism evidence="1 2">
    <name type="scientific">Hirsutella rhossiliensis</name>
    <dbReference type="NCBI Taxonomy" id="111463"/>
    <lineage>
        <taxon>Eukaryota</taxon>
        <taxon>Fungi</taxon>
        <taxon>Dikarya</taxon>
        <taxon>Ascomycota</taxon>
        <taxon>Pezizomycotina</taxon>
        <taxon>Sordariomycetes</taxon>
        <taxon>Hypocreomycetidae</taxon>
        <taxon>Hypocreales</taxon>
        <taxon>Ophiocordycipitaceae</taxon>
        <taxon>Hirsutella</taxon>
    </lineage>
</organism>
<sequence length="167" mass="18783">MASSASAENLFEPNQVSLAISVDAVLQFLDDHGFFYQAVPEIGELVEELYRTKRSRSEDARVEYFRPALRQDPRLSRILDHFAEVPFRIPWGTIPEVFYIWNRKTDPTADTGFVGYMLSPGSLYVCADGSHRLDIDGELVGTRVLRVADHLLENVPKIGVDLKEGGV</sequence>
<dbReference type="RefSeq" id="XP_044718709.1">
    <property type="nucleotide sequence ID" value="XM_044865745.1"/>
</dbReference>
<protein>
    <submittedName>
        <fullName evidence="1">Uncharacterized protein</fullName>
    </submittedName>
</protein>
<comment type="caution">
    <text evidence="1">The sequence shown here is derived from an EMBL/GenBank/DDBJ whole genome shotgun (WGS) entry which is preliminary data.</text>
</comment>
<dbReference type="Proteomes" id="UP000824596">
    <property type="component" value="Unassembled WGS sequence"/>
</dbReference>
<accession>A0A9P8MVV8</accession>
<dbReference type="EMBL" id="JAIZPD010000008">
    <property type="protein sequence ID" value="KAH0961196.1"/>
    <property type="molecule type" value="Genomic_DNA"/>
</dbReference>
<keyword evidence="2" id="KW-1185">Reference proteome</keyword>
<dbReference type="OrthoDB" id="5068804at2759"/>
<evidence type="ECO:0000313" key="2">
    <source>
        <dbReference type="Proteomes" id="UP000824596"/>
    </source>
</evidence>
<dbReference type="GeneID" id="68356403"/>
<dbReference type="AlphaFoldDB" id="A0A9P8MVV8"/>
<name>A0A9P8MVV8_9HYPO</name>
<evidence type="ECO:0000313" key="1">
    <source>
        <dbReference type="EMBL" id="KAH0961196.1"/>
    </source>
</evidence>
<reference evidence="1" key="1">
    <citation type="submission" date="2021-09" db="EMBL/GenBank/DDBJ databases">
        <title>A high-quality genome of the endoparasitic fungus Hirsutella rhossiliensis with a comparison of Hirsutella genomes reveals transposable elements contributing to genome size variation.</title>
        <authorList>
            <person name="Lin R."/>
            <person name="Jiao Y."/>
            <person name="Sun X."/>
            <person name="Ling J."/>
            <person name="Xie B."/>
            <person name="Cheng X."/>
        </authorList>
    </citation>
    <scope>NUCLEOTIDE SEQUENCE</scope>
    <source>
        <strain evidence="1">HR02</strain>
    </source>
</reference>
<proteinExistence type="predicted"/>
<gene>
    <name evidence="1" type="ORF">HRG_07274</name>
</gene>